<accession>A4BBA9</accession>
<proteinExistence type="predicted"/>
<sequence length="304" mass="34659">MHGEAKATLELLRSGCESTSYVLVYCDGDGTLSSTENRSALPWWGIHTFAEQPGWTWALENRTITIRRDPNEWKVWDRPQQEESSAAYIHKRPAESVDEPEEVYSPHFTLTRLIQDRSHTELNILPALADRFMVVSPSATLHLLPGESATLFVSTPLWFTAKTTTNQTLVLDLPFWRPSDSWFGPSTREGEMCYAKYTDARLDLSLLEQRQHRAVTPVHVINKAKDVLTFERINIPVPLLTLYSGENAQLWTNQLTLTRNDDRDIEVDIAQSAPFDHLNPTPVNTARLPSERRTLMRNLSSLFA</sequence>
<reference evidence="1 2" key="1">
    <citation type="submission" date="2006-02" db="EMBL/GenBank/DDBJ databases">
        <authorList>
            <person name="Pinhassi J."/>
            <person name="Pedros-Alio C."/>
            <person name="Ferriera S."/>
            <person name="Johnson J."/>
            <person name="Kravitz S."/>
            <person name="Halpern A."/>
            <person name="Remington K."/>
            <person name="Beeson K."/>
            <person name="Tran B."/>
            <person name="Rogers Y.-H."/>
            <person name="Friedman R."/>
            <person name="Venter J.C."/>
        </authorList>
    </citation>
    <scope>NUCLEOTIDE SEQUENCE [LARGE SCALE GENOMIC DNA]</scope>
    <source>
        <strain evidence="1 2">MED297</strain>
    </source>
</reference>
<dbReference type="AlphaFoldDB" id="A4BBA9"/>
<name>A4BBA9_9GAMM</name>
<comment type="caution">
    <text evidence="1">The sequence shown here is derived from an EMBL/GenBank/DDBJ whole genome shotgun (WGS) entry which is preliminary data.</text>
</comment>
<keyword evidence="2" id="KW-1185">Reference proteome</keyword>
<dbReference type="Proteomes" id="UP000005953">
    <property type="component" value="Unassembled WGS sequence"/>
</dbReference>
<organism evidence="1 2">
    <name type="scientific">Reinekea blandensis MED297</name>
    <dbReference type="NCBI Taxonomy" id="314283"/>
    <lineage>
        <taxon>Bacteria</taxon>
        <taxon>Pseudomonadati</taxon>
        <taxon>Pseudomonadota</taxon>
        <taxon>Gammaproteobacteria</taxon>
        <taxon>Oceanospirillales</taxon>
        <taxon>Saccharospirillaceae</taxon>
        <taxon>Reinekea</taxon>
    </lineage>
</organism>
<dbReference type="STRING" id="314283.MED297_11920"/>
<dbReference type="EMBL" id="AAOE01000003">
    <property type="protein sequence ID" value="EAR10722.1"/>
    <property type="molecule type" value="Genomic_DNA"/>
</dbReference>
<gene>
    <name evidence="1" type="ORF">MED297_11920</name>
</gene>
<dbReference type="HOGENOM" id="CLU_053683_0_0_6"/>
<protein>
    <submittedName>
        <fullName evidence="1">Uncharacterized protein</fullName>
    </submittedName>
</protein>
<evidence type="ECO:0000313" key="1">
    <source>
        <dbReference type="EMBL" id="EAR10722.1"/>
    </source>
</evidence>
<evidence type="ECO:0000313" key="2">
    <source>
        <dbReference type="Proteomes" id="UP000005953"/>
    </source>
</evidence>